<feature type="region of interest" description="Disordered" evidence="1">
    <location>
        <begin position="71"/>
        <end position="101"/>
    </location>
</feature>
<proteinExistence type="predicted"/>
<feature type="compositionally biased region" description="Basic and acidic residues" evidence="1">
    <location>
        <begin position="84"/>
        <end position="100"/>
    </location>
</feature>
<evidence type="ECO:0000313" key="3">
    <source>
        <dbReference type="Proteomes" id="UP000754750"/>
    </source>
</evidence>
<comment type="caution">
    <text evidence="2">The sequence shown here is derived from an EMBL/GenBank/DDBJ whole genome shotgun (WGS) entry which is preliminary data.</text>
</comment>
<evidence type="ECO:0000313" key="2">
    <source>
        <dbReference type="EMBL" id="MBE6833481.1"/>
    </source>
</evidence>
<name>A0A928KWL8_9FIRM</name>
<dbReference type="RefSeq" id="WP_020072567.1">
    <property type="nucleotide sequence ID" value="NZ_JBKWRC010000002.1"/>
</dbReference>
<dbReference type="Proteomes" id="UP000754750">
    <property type="component" value="Unassembled WGS sequence"/>
</dbReference>
<dbReference type="AlphaFoldDB" id="A0A928KWL8"/>
<accession>A0A928KWL8</accession>
<organism evidence="2 3">
    <name type="scientific">Faecalispora sporosphaeroides</name>
    <dbReference type="NCBI Taxonomy" id="1549"/>
    <lineage>
        <taxon>Bacteria</taxon>
        <taxon>Bacillati</taxon>
        <taxon>Bacillota</taxon>
        <taxon>Clostridia</taxon>
        <taxon>Eubacteriales</taxon>
        <taxon>Oscillospiraceae</taxon>
        <taxon>Faecalispora</taxon>
    </lineage>
</organism>
<gene>
    <name evidence="2" type="ORF">E7512_07865</name>
</gene>
<feature type="compositionally biased region" description="Basic residues" evidence="1">
    <location>
        <begin position="72"/>
        <end position="83"/>
    </location>
</feature>
<sequence length="182" mass="21035">MNRLQELVSAPNGINRYEVNFIRIDSYRNREMQGAFYSPYYKKSAPFSSELEFLKLLNQWMDSKEIPQSTTRLRKFSKRTNNRRSREESPVKHPSQDPRELLTTSGEWNLQEQPEGSTTFIVQVSMRQNSTWQGTLQRTDTNQVRPFQSTLELLLLMTSALEGALSSPWDDEPSADSGAPCH</sequence>
<dbReference type="EMBL" id="SVNY01000003">
    <property type="protein sequence ID" value="MBE6833481.1"/>
    <property type="molecule type" value="Genomic_DNA"/>
</dbReference>
<evidence type="ECO:0000256" key="1">
    <source>
        <dbReference type="SAM" id="MobiDB-lite"/>
    </source>
</evidence>
<reference evidence="2" key="1">
    <citation type="submission" date="2019-04" db="EMBL/GenBank/DDBJ databases">
        <title>Evolution of Biomass-Degrading Anaerobic Consortia Revealed by Metagenomics.</title>
        <authorList>
            <person name="Peng X."/>
        </authorList>
    </citation>
    <scope>NUCLEOTIDE SEQUENCE</scope>
    <source>
        <strain evidence="2">SIG551</strain>
    </source>
</reference>
<protein>
    <submittedName>
        <fullName evidence="2">Uncharacterized protein</fullName>
    </submittedName>
</protein>